<dbReference type="PANTHER" id="PTHR30146">
    <property type="entry name" value="LACI-RELATED TRANSCRIPTIONAL REPRESSOR"/>
    <property type="match status" value="1"/>
</dbReference>
<keyword evidence="2" id="KW-0805">Transcription regulation</keyword>
<proteinExistence type="predicted"/>
<dbReference type="RefSeq" id="WP_235323562.1">
    <property type="nucleotide sequence ID" value="NZ_JAFBIT010000002.1"/>
</dbReference>
<evidence type="ECO:0000256" key="4">
    <source>
        <dbReference type="ARBA" id="ARBA00023163"/>
    </source>
</evidence>
<evidence type="ECO:0000313" key="7">
    <source>
        <dbReference type="Proteomes" id="UP001299220"/>
    </source>
</evidence>
<dbReference type="InterPro" id="IPR028082">
    <property type="entry name" value="Peripla_BP_I"/>
</dbReference>
<dbReference type="Pfam" id="PF13377">
    <property type="entry name" value="Peripla_BP_3"/>
    <property type="match status" value="1"/>
</dbReference>
<keyword evidence="7" id="KW-1185">Reference proteome</keyword>
<dbReference type="InterPro" id="IPR000843">
    <property type="entry name" value="HTH_LacI"/>
</dbReference>
<evidence type="ECO:0000256" key="1">
    <source>
        <dbReference type="ARBA" id="ARBA00022491"/>
    </source>
</evidence>
<accession>A0ABS9CNT9</accession>
<protein>
    <submittedName>
        <fullName evidence="6">LacI family DNA-binding transcriptional regulator</fullName>
    </submittedName>
</protein>
<dbReference type="Proteomes" id="UP001299220">
    <property type="component" value="Unassembled WGS sequence"/>
</dbReference>
<dbReference type="Gene3D" id="1.10.260.40">
    <property type="entry name" value="lambda repressor-like DNA-binding domains"/>
    <property type="match status" value="1"/>
</dbReference>
<organism evidence="6 7">
    <name type="scientific">Anaeromassilibacillus senegalensis</name>
    <dbReference type="NCBI Taxonomy" id="1673717"/>
    <lineage>
        <taxon>Bacteria</taxon>
        <taxon>Bacillati</taxon>
        <taxon>Bacillota</taxon>
        <taxon>Clostridia</taxon>
        <taxon>Eubacteriales</taxon>
        <taxon>Acutalibacteraceae</taxon>
        <taxon>Anaeromassilibacillus</taxon>
    </lineage>
</organism>
<dbReference type="CDD" id="cd06267">
    <property type="entry name" value="PBP1_LacI_sugar_binding-like"/>
    <property type="match status" value="1"/>
</dbReference>
<dbReference type="InterPro" id="IPR010982">
    <property type="entry name" value="Lambda_DNA-bd_dom_sf"/>
</dbReference>
<dbReference type="PROSITE" id="PS50932">
    <property type="entry name" value="HTH_LACI_2"/>
    <property type="match status" value="1"/>
</dbReference>
<dbReference type="CDD" id="cd01392">
    <property type="entry name" value="HTH_LacI"/>
    <property type="match status" value="1"/>
</dbReference>
<dbReference type="SUPFAM" id="SSF53822">
    <property type="entry name" value="Periplasmic binding protein-like I"/>
    <property type="match status" value="1"/>
</dbReference>
<dbReference type="SMART" id="SM00354">
    <property type="entry name" value="HTH_LACI"/>
    <property type="match status" value="1"/>
</dbReference>
<evidence type="ECO:0000259" key="5">
    <source>
        <dbReference type="PROSITE" id="PS50932"/>
    </source>
</evidence>
<dbReference type="Gene3D" id="3.40.50.2300">
    <property type="match status" value="2"/>
</dbReference>
<sequence>MKRINSNDIAQLAGVSRSTVSRVINGYSNVPEETRRKVMKVIKEHHYYPLISGQLLTGKKTKTLGLFWLGRAAIARDSLTSSYFMHVIDAAAQRGYLVLSCILDNLTEKHNINYVRKIFMEGRIDAGLFVGTSNNEPLIEELVGLDKIVGLFDFYHENEDVPNRLSVNFDRDSGEATIDYLYALGHRKIAVIDGDLSRLSCIHRHESYMRGLIKHSLPLQNKWMAYGGIVKESGYAAAKQMLSACMDDLPTAICANNDGVAFGVYQACEELGLRIPEDISVIGADGHENGKYTNPPLTTYSFDFKEMFASLVNRVIDTVEQKDNIPQSDFIPGHLVERASCRKIELL</sequence>
<evidence type="ECO:0000256" key="3">
    <source>
        <dbReference type="ARBA" id="ARBA00023125"/>
    </source>
</evidence>
<keyword evidence="4" id="KW-0804">Transcription</keyword>
<comment type="caution">
    <text evidence="6">The sequence shown here is derived from an EMBL/GenBank/DDBJ whole genome shotgun (WGS) entry which is preliminary data.</text>
</comment>
<dbReference type="PANTHER" id="PTHR30146:SF148">
    <property type="entry name" value="HTH-TYPE TRANSCRIPTIONAL REPRESSOR PURR-RELATED"/>
    <property type="match status" value="1"/>
</dbReference>
<reference evidence="6 7" key="1">
    <citation type="submission" date="2020-12" db="EMBL/GenBank/DDBJ databases">
        <title>Whole genome sequences of gut porcine anaerobes.</title>
        <authorList>
            <person name="Kubasova T."/>
            <person name="Jahodarova E."/>
            <person name="Rychlik I."/>
        </authorList>
    </citation>
    <scope>NUCLEOTIDE SEQUENCE [LARGE SCALE GENOMIC DNA]</scope>
    <source>
        <strain evidence="6 7">An867</strain>
    </source>
</reference>
<dbReference type="EMBL" id="JAFBIT010000002">
    <property type="protein sequence ID" value="MCF2652512.1"/>
    <property type="molecule type" value="Genomic_DNA"/>
</dbReference>
<dbReference type="InterPro" id="IPR046335">
    <property type="entry name" value="LacI/GalR-like_sensor"/>
</dbReference>
<evidence type="ECO:0000256" key="2">
    <source>
        <dbReference type="ARBA" id="ARBA00023015"/>
    </source>
</evidence>
<name>A0ABS9CNT9_9FIRM</name>
<dbReference type="SUPFAM" id="SSF47413">
    <property type="entry name" value="lambda repressor-like DNA-binding domains"/>
    <property type="match status" value="1"/>
</dbReference>
<dbReference type="GO" id="GO:0003677">
    <property type="term" value="F:DNA binding"/>
    <property type="evidence" value="ECO:0007669"/>
    <property type="project" value="UniProtKB-KW"/>
</dbReference>
<feature type="domain" description="HTH lacI-type" evidence="5">
    <location>
        <begin position="4"/>
        <end position="58"/>
    </location>
</feature>
<keyword evidence="1" id="KW-0678">Repressor</keyword>
<evidence type="ECO:0000313" key="6">
    <source>
        <dbReference type="EMBL" id="MCF2652512.1"/>
    </source>
</evidence>
<keyword evidence="3 6" id="KW-0238">DNA-binding</keyword>
<dbReference type="Pfam" id="PF00356">
    <property type="entry name" value="LacI"/>
    <property type="match status" value="1"/>
</dbReference>
<gene>
    <name evidence="6" type="ORF">JQM67_07850</name>
</gene>